<comment type="caution">
    <text evidence="4">The sequence shown here is derived from an EMBL/GenBank/DDBJ whole genome shotgun (WGS) entry which is preliminary data.</text>
</comment>
<feature type="transmembrane region" description="Helical" evidence="2">
    <location>
        <begin position="177"/>
        <end position="201"/>
    </location>
</feature>
<evidence type="ECO:0000256" key="1">
    <source>
        <dbReference type="SAM" id="MobiDB-lite"/>
    </source>
</evidence>
<keyword evidence="2" id="KW-0812">Transmembrane</keyword>
<feature type="transmembrane region" description="Helical" evidence="2">
    <location>
        <begin position="232"/>
        <end position="261"/>
    </location>
</feature>
<feature type="domain" description="DUF6535" evidence="3">
    <location>
        <begin position="83"/>
        <end position="261"/>
    </location>
</feature>
<feature type="region of interest" description="Disordered" evidence="1">
    <location>
        <begin position="1"/>
        <end position="60"/>
    </location>
</feature>
<feature type="transmembrane region" description="Helical" evidence="2">
    <location>
        <begin position="327"/>
        <end position="346"/>
    </location>
</feature>
<name>A0A4Q2DMT1_9AGAR</name>
<feature type="transmembrane region" description="Helical" evidence="2">
    <location>
        <begin position="108"/>
        <end position="127"/>
    </location>
</feature>
<dbReference type="Proteomes" id="UP000290288">
    <property type="component" value="Unassembled WGS sequence"/>
</dbReference>
<organism evidence="4 5">
    <name type="scientific">Candolleomyces aberdarensis</name>
    <dbReference type="NCBI Taxonomy" id="2316362"/>
    <lineage>
        <taxon>Eukaryota</taxon>
        <taxon>Fungi</taxon>
        <taxon>Dikarya</taxon>
        <taxon>Basidiomycota</taxon>
        <taxon>Agaricomycotina</taxon>
        <taxon>Agaricomycetes</taxon>
        <taxon>Agaricomycetidae</taxon>
        <taxon>Agaricales</taxon>
        <taxon>Agaricineae</taxon>
        <taxon>Psathyrellaceae</taxon>
        <taxon>Candolleomyces</taxon>
    </lineage>
</organism>
<gene>
    <name evidence="4" type="ORF">EST38_g4514</name>
</gene>
<evidence type="ECO:0000259" key="3">
    <source>
        <dbReference type="Pfam" id="PF20153"/>
    </source>
</evidence>
<feature type="transmembrane region" description="Helical" evidence="2">
    <location>
        <begin position="267"/>
        <end position="295"/>
    </location>
</feature>
<sequence>MTEPLGSEALSSPETIKDRDPSSNQLDEGPALEKGFRRPTVLGKETQNASHPKPDLKPLASGDPYKYAVFHKDEDSMPGSEAWNNFINVGRTYDENMCKIWKDEIDKLLVLATLFSAVVTSFIIEAYKLLQVDHQEVASTVLLRIHRQLDNIVRQNTSAPTLLPDPTYQFTPPNSAVAVNICLFLSLTLSLSTVSVAILCLQWLREYQREPAAPMEHMIAIRHFRLRGIESWWVAEIIGMLPVVLQISLLMFIVGIAWFLLDTNETVGIVVCCAAGITILIHAGTSIIPAFLAIYTKSHADDDDNDKEDDHTLCPYRSPHAWWMRRFILAAGILISYLFEGIGRLYTCLGDRFGTGQDVEANEDRWTRAYPLYPPTPHSASRGIVSHSTRWRMILKAQFKSKDWQADDVRHITATRMLYFKPKARLRVPTCSYRGIAWGLGSILRKHRHSGLALCVVIRYIGDMQPDHCGAVLEKMDAKKSRNLVAMLRSIKDTESGLAAPDHVMAQSLTLAHILDFLSENNAQFRLLTLQYRFELFLRTLNQYAEDFLIVEPSATGQVDPGDPRHDTSDRARWWGLIQKQVRRLFDAYQLGNTNTLESIPEDLQVEAFKIVYRYIEYAPLVIAEYVLVSSPLAKCWFLPLPPKSVIEIGETVNKRVEQLIAESEDSDELGIKAILYALRMSLRHIDYSDSFTSLVRAISRKMGTDSTASTADEARQIPLKDYPRHMRRWENLVQRIGPVPGSEGAEGIQL</sequence>
<dbReference type="OrthoDB" id="3219854at2759"/>
<keyword evidence="5" id="KW-1185">Reference proteome</keyword>
<dbReference type="EMBL" id="SDEE01000111">
    <property type="protein sequence ID" value="RXW21337.1"/>
    <property type="molecule type" value="Genomic_DNA"/>
</dbReference>
<evidence type="ECO:0000256" key="2">
    <source>
        <dbReference type="SAM" id="Phobius"/>
    </source>
</evidence>
<evidence type="ECO:0000313" key="4">
    <source>
        <dbReference type="EMBL" id="RXW21337.1"/>
    </source>
</evidence>
<accession>A0A4Q2DMT1</accession>
<dbReference type="Pfam" id="PF20153">
    <property type="entry name" value="DUF6535"/>
    <property type="match status" value="1"/>
</dbReference>
<keyword evidence="2" id="KW-0472">Membrane</keyword>
<dbReference type="InterPro" id="IPR045338">
    <property type="entry name" value="DUF6535"/>
</dbReference>
<proteinExistence type="predicted"/>
<keyword evidence="2" id="KW-1133">Transmembrane helix</keyword>
<reference evidence="4 5" key="1">
    <citation type="submission" date="2019-01" db="EMBL/GenBank/DDBJ databases">
        <title>Draft genome sequence of Psathyrella aberdarensis IHI B618.</title>
        <authorList>
            <person name="Buettner E."/>
            <person name="Kellner H."/>
        </authorList>
    </citation>
    <scope>NUCLEOTIDE SEQUENCE [LARGE SCALE GENOMIC DNA]</scope>
    <source>
        <strain evidence="4 5">IHI B618</strain>
    </source>
</reference>
<dbReference type="STRING" id="2316362.A0A4Q2DMT1"/>
<protein>
    <recommendedName>
        <fullName evidence="3">DUF6535 domain-containing protein</fullName>
    </recommendedName>
</protein>
<dbReference type="AlphaFoldDB" id="A0A4Q2DMT1"/>
<evidence type="ECO:0000313" key="5">
    <source>
        <dbReference type="Proteomes" id="UP000290288"/>
    </source>
</evidence>